<dbReference type="InterPro" id="IPR013762">
    <property type="entry name" value="Integrase-like_cat_sf"/>
</dbReference>
<evidence type="ECO:0000313" key="7">
    <source>
        <dbReference type="Proteomes" id="UP001381174"/>
    </source>
</evidence>
<dbReference type="InterPro" id="IPR050808">
    <property type="entry name" value="Phage_Integrase"/>
</dbReference>
<gene>
    <name evidence="6" type="ORF">WAT24_03875</name>
</gene>
<dbReference type="Pfam" id="PF00589">
    <property type="entry name" value="Phage_integrase"/>
    <property type="match status" value="1"/>
</dbReference>
<evidence type="ECO:0000259" key="5">
    <source>
        <dbReference type="PROSITE" id="PS51898"/>
    </source>
</evidence>
<dbReference type="Gene3D" id="3.30.160.390">
    <property type="entry name" value="Integrase, DNA-binding domain"/>
    <property type="match status" value="1"/>
</dbReference>
<proteinExistence type="inferred from homology"/>
<name>A0ABU8J997_9GAMM</name>
<keyword evidence="4" id="KW-0233">DNA recombination</keyword>
<sequence length="433" mass="47808">MPRLNFTKSVLLGLPLPTTGRETYTDEKTPGLELRITPAGVRTFYVRRRVRGTGKLERITVGRFPEVTVEAARRAALGHVAALAEGRSVTAEHRAKRARGVTLGDVLADYLGAHDLKPSTATEYAETVERHLADWLPRPVVEITRDDVERLHRKLSKATTAVRKDAMGRKRKVSVGGPAAANRVGRILRALLNYAAAKYEDEAGRPIILDNPVRRLSALKAWNRVDRRRRRIERDELAAWLAAVDAERERAPVAADFLELCLFTGLRRNEAASLRVADVNLRGKRFTVTDTKNRDPHTLPVGPHVLALLQRRIAAARASGSEYLFASTGAAGYLNTPAKPIARITEACGVAFSTHDLRRTFASIAESLDVPGYALKRLLNHRNEGDVTAGYVVIDVERLRAPMELIESFILRTAGRAPTGKVVEIEAGRARRG</sequence>
<keyword evidence="7" id="KW-1185">Reference proteome</keyword>
<dbReference type="InterPro" id="IPR010998">
    <property type="entry name" value="Integrase_recombinase_N"/>
</dbReference>
<dbReference type="SUPFAM" id="SSF56349">
    <property type="entry name" value="DNA breaking-rejoining enzymes"/>
    <property type="match status" value="1"/>
</dbReference>
<evidence type="ECO:0000256" key="4">
    <source>
        <dbReference type="ARBA" id="ARBA00023172"/>
    </source>
</evidence>
<dbReference type="InterPro" id="IPR011010">
    <property type="entry name" value="DNA_brk_join_enz"/>
</dbReference>
<dbReference type="PANTHER" id="PTHR30629:SF2">
    <property type="entry name" value="PROPHAGE INTEGRASE INTS-RELATED"/>
    <property type="match status" value="1"/>
</dbReference>
<evidence type="ECO:0000256" key="3">
    <source>
        <dbReference type="ARBA" id="ARBA00023125"/>
    </source>
</evidence>
<evidence type="ECO:0000256" key="2">
    <source>
        <dbReference type="ARBA" id="ARBA00022908"/>
    </source>
</evidence>
<accession>A0ABU8J997</accession>
<comment type="caution">
    <text evidence="6">The sequence shown here is derived from an EMBL/GenBank/DDBJ whole genome shotgun (WGS) entry which is preliminary data.</text>
</comment>
<dbReference type="PANTHER" id="PTHR30629">
    <property type="entry name" value="PROPHAGE INTEGRASE"/>
    <property type="match status" value="1"/>
</dbReference>
<dbReference type="Pfam" id="PF13356">
    <property type="entry name" value="Arm-DNA-bind_3"/>
    <property type="match status" value="1"/>
</dbReference>
<evidence type="ECO:0000313" key="6">
    <source>
        <dbReference type="EMBL" id="MEI7035895.1"/>
    </source>
</evidence>
<dbReference type="Gene3D" id="1.10.443.10">
    <property type="entry name" value="Intergrase catalytic core"/>
    <property type="match status" value="1"/>
</dbReference>
<dbReference type="PROSITE" id="PS51898">
    <property type="entry name" value="TYR_RECOMBINASE"/>
    <property type="match status" value="1"/>
</dbReference>
<evidence type="ECO:0000256" key="1">
    <source>
        <dbReference type="ARBA" id="ARBA00008857"/>
    </source>
</evidence>
<keyword evidence="3" id="KW-0238">DNA-binding</keyword>
<dbReference type="RefSeq" id="WP_336806519.1">
    <property type="nucleotide sequence ID" value="NZ_JBBBNY010000002.1"/>
</dbReference>
<organism evidence="6 7">
    <name type="scientific">Fulvimonas yonginensis</name>
    <dbReference type="NCBI Taxonomy" id="1495200"/>
    <lineage>
        <taxon>Bacteria</taxon>
        <taxon>Pseudomonadati</taxon>
        <taxon>Pseudomonadota</taxon>
        <taxon>Gammaproteobacteria</taxon>
        <taxon>Lysobacterales</taxon>
        <taxon>Rhodanobacteraceae</taxon>
        <taxon>Fulvimonas</taxon>
    </lineage>
</organism>
<dbReference type="Gene3D" id="1.10.150.130">
    <property type="match status" value="1"/>
</dbReference>
<feature type="domain" description="Tyr recombinase" evidence="5">
    <location>
        <begin position="227"/>
        <end position="404"/>
    </location>
</feature>
<dbReference type="Proteomes" id="UP001381174">
    <property type="component" value="Unassembled WGS sequence"/>
</dbReference>
<protein>
    <submittedName>
        <fullName evidence="6">Integrase family protein</fullName>
    </submittedName>
</protein>
<reference evidence="6 7" key="1">
    <citation type="journal article" date="2014" name="Int. J. Syst. Evol. Microbiol.">
        <title>Fulvimonas yonginensis sp. nov., isolated from greenhouse soil, and emended description of the genus Fulvimonas.</title>
        <authorList>
            <person name="Ahn J.H."/>
            <person name="Kim S.J."/>
            <person name="Weon H.Y."/>
            <person name="Hong S.B."/>
            <person name="Seok S.J."/>
            <person name="Kwon S.W."/>
        </authorList>
    </citation>
    <scope>NUCLEOTIDE SEQUENCE [LARGE SCALE GENOMIC DNA]</scope>
    <source>
        <strain evidence="6 7">KACC 16952</strain>
    </source>
</reference>
<dbReference type="EMBL" id="JBBBNY010000002">
    <property type="protein sequence ID" value="MEI7035895.1"/>
    <property type="molecule type" value="Genomic_DNA"/>
</dbReference>
<comment type="similarity">
    <text evidence="1">Belongs to the 'phage' integrase family.</text>
</comment>
<dbReference type="InterPro" id="IPR025166">
    <property type="entry name" value="Integrase_DNA_bind_dom"/>
</dbReference>
<keyword evidence="2" id="KW-0229">DNA integration</keyword>
<dbReference type="InterPro" id="IPR038488">
    <property type="entry name" value="Integrase_DNA-bd_sf"/>
</dbReference>
<dbReference type="InterPro" id="IPR002104">
    <property type="entry name" value="Integrase_catalytic"/>
</dbReference>